<sequence>MTTVYQLGGKSKFWIVVACWIFGLVATLLLTPDIFDWQDLDKVSDDFLSARIAYLLLHLAIGLIALALLPFALSHQSHAVIITLTIFVGSFSMLGLGAGLVVFFISVSSLELWPSIRAVVAASLAGLADLILLPGEQFQLWSPLGILVVIGVAFVPARRWGRRRKAIEARQADIRSAERLRIARDMHDTLSHRLSLIGVYAGALEVRKDLDPETQQQQIKQIRIQAEDAVTDLRRTLKLLREEPTTTDPRAGIDVLIDQARAAGSDITLKYVHIKGEDLNSLDTMASHCVYRTVQEALTNARKHASDSPIKILIQADDAKLHIHIVTLNPGATTHLAKGSGLIGLAERAELAGGTLMIHSSPDFHVHLQLPWKTT</sequence>
<keyword evidence="7" id="KW-0067">ATP-binding</keyword>
<feature type="transmembrane region" description="Helical" evidence="9">
    <location>
        <begin position="140"/>
        <end position="157"/>
    </location>
</feature>
<dbReference type="SUPFAM" id="SSF55874">
    <property type="entry name" value="ATPase domain of HSP90 chaperone/DNA topoisomerase II/histidine kinase"/>
    <property type="match status" value="1"/>
</dbReference>
<evidence type="ECO:0000256" key="4">
    <source>
        <dbReference type="ARBA" id="ARBA00022679"/>
    </source>
</evidence>
<evidence type="ECO:0000256" key="1">
    <source>
        <dbReference type="ARBA" id="ARBA00000085"/>
    </source>
</evidence>
<dbReference type="InterPro" id="IPR050482">
    <property type="entry name" value="Sensor_HK_TwoCompSys"/>
</dbReference>
<reference evidence="11 12" key="1">
    <citation type="submission" date="2016-02" db="EMBL/GenBank/DDBJ databases">
        <title>Corynebacterium glutamicum N24 whole genome sequencing project.</title>
        <authorList>
            <person name="Matsutani M."/>
            <person name="Nangtapong N."/>
            <person name="Yakushi T."/>
            <person name="Matsushita K."/>
        </authorList>
    </citation>
    <scope>NUCLEOTIDE SEQUENCE [LARGE SCALE GENOMIC DNA]</scope>
    <source>
        <strain evidence="11 12">N24</strain>
    </source>
</reference>
<feature type="domain" description="Signal transduction histidine kinase subgroup 3 dimerisation and phosphoacceptor" evidence="10">
    <location>
        <begin position="178"/>
        <end position="243"/>
    </location>
</feature>
<evidence type="ECO:0000256" key="6">
    <source>
        <dbReference type="ARBA" id="ARBA00022777"/>
    </source>
</evidence>
<keyword evidence="9" id="KW-0472">Membrane</keyword>
<name>A0A160PSZ5_9CORY</name>
<evidence type="ECO:0000313" key="12">
    <source>
        <dbReference type="Proteomes" id="UP000218244"/>
    </source>
</evidence>
<comment type="catalytic activity">
    <reaction evidence="1">
        <text>ATP + protein L-histidine = ADP + protein N-phospho-L-histidine.</text>
        <dbReference type="EC" id="2.7.13.3"/>
    </reaction>
</comment>
<evidence type="ECO:0000259" key="10">
    <source>
        <dbReference type="Pfam" id="PF07730"/>
    </source>
</evidence>
<evidence type="ECO:0000256" key="8">
    <source>
        <dbReference type="ARBA" id="ARBA00023012"/>
    </source>
</evidence>
<evidence type="ECO:0000313" key="11">
    <source>
        <dbReference type="EMBL" id="BAU96835.1"/>
    </source>
</evidence>
<feature type="transmembrane region" description="Helical" evidence="9">
    <location>
        <begin position="12"/>
        <end position="31"/>
    </location>
</feature>
<keyword evidence="12" id="KW-1185">Reference proteome</keyword>
<dbReference type="KEGG" id="csur:N24_2573"/>
<evidence type="ECO:0000256" key="3">
    <source>
        <dbReference type="ARBA" id="ARBA00022553"/>
    </source>
</evidence>
<keyword evidence="5" id="KW-0547">Nucleotide-binding</keyword>
<gene>
    <name evidence="11" type="ORF">N24_2573</name>
</gene>
<feature type="transmembrane region" description="Helical" evidence="9">
    <location>
        <begin position="52"/>
        <end position="73"/>
    </location>
</feature>
<dbReference type="InterPro" id="IPR036890">
    <property type="entry name" value="HATPase_C_sf"/>
</dbReference>
<dbReference type="Proteomes" id="UP000218244">
    <property type="component" value="Chromosome"/>
</dbReference>
<accession>A0A160PSZ5</accession>
<dbReference type="AlphaFoldDB" id="A0A160PSZ5"/>
<dbReference type="EMBL" id="AP017369">
    <property type="protein sequence ID" value="BAU96835.1"/>
    <property type="molecule type" value="Genomic_DNA"/>
</dbReference>
<dbReference type="GO" id="GO:0016020">
    <property type="term" value="C:membrane"/>
    <property type="evidence" value="ECO:0007669"/>
    <property type="project" value="InterPro"/>
</dbReference>
<dbReference type="Gene3D" id="3.30.565.10">
    <property type="entry name" value="Histidine kinase-like ATPase, C-terminal domain"/>
    <property type="match status" value="1"/>
</dbReference>
<feature type="transmembrane region" description="Helical" evidence="9">
    <location>
        <begin position="79"/>
        <end position="104"/>
    </location>
</feature>
<dbReference type="PANTHER" id="PTHR24421">
    <property type="entry name" value="NITRATE/NITRITE SENSOR PROTEIN NARX-RELATED"/>
    <property type="match status" value="1"/>
</dbReference>
<dbReference type="GO" id="GO:0046983">
    <property type="term" value="F:protein dimerization activity"/>
    <property type="evidence" value="ECO:0007669"/>
    <property type="project" value="InterPro"/>
</dbReference>
<dbReference type="EC" id="2.7.13.3" evidence="2"/>
<dbReference type="Gene3D" id="1.20.5.1930">
    <property type="match status" value="1"/>
</dbReference>
<keyword evidence="4" id="KW-0808">Transferase</keyword>
<keyword evidence="9" id="KW-1133">Transmembrane helix</keyword>
<keyword evidence="8" id="KW-0902">Two-component regulatory system</keyword>
<evidence type="ECO:0000256" key="7">
    <source>
        <dbReference type="ARBA" id="ARBA00022840"/>
    </source>
</evidence>
<dbReference type="GO" id="GO:0005524">
    <property type="term" value="F:ATP binding"/>
    <property type="evidence" value="ECO:0007669"/>
    <property type="project" value="UniProtKB-KW"/>
</dbReference>
<dbReference type="GO" id="GO:0000155">
    <property type="term" value="F:phosphorelay sensor kinase activity"/>
    <property type="evidence" value="ECO:0007669"/>
    <property type="project" value="InterPro"/>
</dbReference>
<keyword evidence="3" id="KW-0597">Phosphoprotein</keyword>
<organism evidence="11 12">
    <name type="scientific">Corynebacterium suranareeae</name>
    <dbReference type="NCBI Taxonomy" id="2506452"/>
    <lineage>
        <taxon>Bacteria</taxon>
        <taxon>Bacillati</taxon>
        <taxon>Actinomycetota</taxon>
        <taxon>Actinomycetes</taxon>
        <taxon>Mycobacteriales</taxon>
        <taxon>Corynebacteriaceae</taxon>
        <taxon>Corynebacterium</taxon>
    </lineage>
</organism>
<keyword evidence="9" id="KW-0812">Transmembrane</keyword>
<dbReference type="Pfam" id="PF07730">
    <property type="entry name" value="HisKA_3"/>
    <property type="match status" value="1"/>
</dbReference>
<protein>
    <recommendedName>
        <fullName evidence="2">histidine kinase</fullName>
        <ecNumber evidence="2">2.7.13.3</ecNumber>
    </recommendedName>
</protein>
<dbReference type="InterPro" id="IPR011712">
    <property type="entry name" value="Sig_transdc_His_kin_sub3_dim/P"/>
</dbReference>
<dbReference type="PANTHER" id="PTHR24421:SF10">
    <property type="entry name" value="NITRATE_NITRITE SENSOR PROTEIN NARQ"/>
    <property type="match status" value="1"/>
</dbReference>
<proteinExistence type="predicted"/>
<evidence type="ECO:0000256" key="9">
    <source>
        <dbReference type="SAM" id="Phobius"/>
    </source>
</evidence>
<keyword evidence="6 11" id="KW-0418">Kinase</keyword>
<dbReference type="CDD" id="cd16917">
    <property type="entry name" value="HATPase_UhpB-NarQ-NarX-like"/>
    <property type="match status" value="1"/>
</dbReference>
<evidence type="ECO:0000256" key="2">
    <source>
        <dbReference type="ARBA" id="ARBA00012438"/>
    </source>
</evidence>
<evidence type="ECO:0000256" key="5">
    <source>
        <dbReference type="ARBA" id="ARBA00022741"/>
    </source>
</evidence>